<organism evidence="3 4">
    <name type="scientific">Mytilus edulis</name>
    <name type="common">Blue mussel</name>
    <dbReference type="NCBI Taxonomy" id="6550"/>
    <lineage>
        <taxon>Eukaryota</taxon>
        <taxon>Metazoa</taxon>
        <taxon>Spiralia</taxon>
        <taxon>Lophotrochozoa</taxon>
        <taxon>Mollusca</taxon>
        <taxon>Bivalvia</taxon>
        <taxon>Autobranchia</taxon>
        <taxon>Pteriomorphia</taxon>
        <taxon>Mytilida</taxon>
        <taxon>Mytiloidea</taxon>
        <taxon>Mytilidae</taxon>
        <taxon>Mytilinae</taxon>
        <taxon>Mytilus</taxon>
    </lineage>
</organism>
<evidence type="ECO:0000259" key="2">
    <source>
        <dbReference type="PROSITE" id="PS51406"/>
    </source>
</evidence>
<dbReference type="CDD" id="cd00087">
    <property type="entry name" value="FReD"/>
    <property type="match status" value="1"/>
</dbReference>
<gene>
    <name evidence="3" type="ORF">MEDL_58272</name>
</gene>
<protein>
    <submittedName>
        <fullName evidence="3">Ficolin-2,Fibrinogen-like protein A</fullName>
    </submittedName>
</protein>
<dbReference type="InterPro" id="IPR057617">
    <property type="entry name" value="PML_C"/>
</dbReference>
<evidence type="ECO:0000313" key="3">
    <source>
        <dbReference type="EMBL" id="CAG2246293.1"/>
    </source>
</evidence>
<dbReference type="SMART" id="SM00186">
    <property type="entry name" value="FBG"/>
    <property type="match status" value="1"/>
</dbReference>
<dbReference type="InterPro" id="IPR036397">
    <property type="entry name" value="RNaseH_sf"/>
</dbReference>
<evidence type="ECO:0000313" key="4">
    <source>
        <dbReference type="Proteomes" id="UP000683360"/>
    </source>
</evidence>
<feature type="domain" description="Fibrinogen C-terminal" evidence="2">
    <location>
        <begin position="53"/>
        <end position="235"/>
    </location>
</feature>
<dbReference type="Proteomes" id="UP000683360">
    <property type="component" value="Unassembled WGS sequence"/>
</dbReference>
<dbReference type="AlphaFoldDB" id="A0A8S3UL29"/>
<dbReference type="SUPFAM" id="SSF53098">
    <property type="entry name" value="Ribonuclease H-like"/>
    <property type="match status" value="1"/>
</dbReference>
<dbReference type="OrthoDB" id="6121324at2759"/>
<name>A0A8S3UL29_MYTED</name>
<dbReference type="EMBL" id="CAJPWZ010002852">
    <property type="protein sequence ID" value="CAG2246293.1"/>
    <property type="molecule type" value="Genomic_DNA"/>
</dbReference>
<feature type="coiled-coil region" evidence="1">
    <location>
        <begin position="12"/>
        <end position="46"/>
    </location>
</feature>
<dbReference type="PANTHER" id="PTHR19143">
    <property type="entry name" value="FIBRINOGEN/TENASCIN/ANGIOPOEITIN"/>
    <property type="match status" value="1"/>
</dbReference>
<accession>A0A8S3UL29</accession>
<dbReference type="Pfam" id="PF25244">
    <property type="entry name" value="PML_C"/>
    <property type="match status" value="1"/>
</dbReference>
<dbReference type="InterPro" id="IPR012337">
    <property type="entry name" value="RNaseH-like_sf"/>
</dbReference>
<dbReference type="Pfam" id="PF00147">
    <property type="entry name" value="Fibrinogen_C"/>
    <property type="match status" value="2"/>
</dbReference>
<dbReference type="SUPFAM" id="SSF56496">
    <property type="entry name" value="Fibrinogen C-terminal domain-like"/>
    <property type="match status" value="2"/>
</dbReference>
<dbReference type="InterPro" id="IPR036056">
    <property type="entry name" value="Fibrinogen-like_C"/>
</dbReference>
<keyword evidence="1" id="KW-0175">Coiled coil</keyword>
<dbReference type="InterPro" id="IPR014716">
    <property type="entry name" value="Fibrinogen_a/b/g_C_1"/>
</dbReference>
<dbReference type="GO" id="GO:0005615">
    <property type="term" value="C:extracellular space"/>
    <property type="evidence" value="ECO:0007669"/>
    <property type="project" value="TreeGrafter"/>
</dbReference>
<sequence length="556" mass="62704">MVSKQNILASVINSLTTIDNRLKKEIEQMKEKQKLTESKLSSFETEVTNYSDIAKGIQMKDCNDANRTIHKSGVYHIYPSGAPGYKVYCDMDTDDGGWTVFQYRSGGLVSFHTKLWKDYKNGFGEVRNDRVHQLTGLGNNVLRIYFEDWEGNSRYAVFNTFSVGDEVSNYMLSYGSYSGNAGNSLANNVKFTTADRQNDSRRKGSNCALNIVYGGPWWYPNSCGSSDLNGEYVNGALDGFLEFLKAAGHNIYLTGHNIKTFDCHILINTLKSVGKTEELKKCVEGFVDTRLLFKINNPDLKSFSQVNLIKTLMNCSYDAHDALEDVIYLQKLLDFTNIRIADPKFSTATFTVQTAYFSHDQIILTKLNLPSLREFIDQKVISIGIAHKIASSNLNKSSLLLAFSRGQEEGIRQLFSEECCNQGPRVTKSSKIIRAVSNFIKQHLTERNDRVHQLTGLGNNVLRIYLEDWEGNSRYAVFNKNFLADRQNDGDGKGNNCAKNHYGGPWWYSYSCGYSDLNGEYVKGGKGVSGGKGVIWSGWKTFSYSMKVTKMMIRKK</sequence>
<dbReference type="Gene3D" id="3.30.420.10">
    <property type="entry name" value="Ribonuclease H-like superfamily/Ribonuclease H"/>
    <property type="match status" value="1"/>
</dbReference>
<dbReference type="PROSITE" id="PS51406">
    <property type="entry name" value="FIBRINOGEN_C_2"/>
    <property type="match status" value="2"/>
</dbReference>
<dbReference type="Gene3D" id="3.90.215.10">
    <property type="entry name" value="Gamma Fibrinogen, chain A, domain 1"/>
    <property type="match status" value="2"/>
</dbReference>
<dbReference type="InterPro" id="IPR002181">
    <property type="entry name" value="Fibrinogen_a/b/g_C_dom"/>
</dbReference>
<feature type="domain" description="Fibrinogen C-terminal" evidence="2">
    <location>
        <begin position="485"/>
        <end position="556"/>
    </location>
</feature>
<keyword evidence="4" id="KW-1185">Reference proteome</keyword>
<comment type="caution">
    <text evidence="3">The sequence shown here is derived from an EMBL/GenBank/DDBJ whole genome shotgun (WGS) entry which is preliminary data.</text>
</comment>
<dbReference type="GO" id="GO:0003676">
    <property type="term" value="F:nucleic acid binding"/>
    <property type="evidence" value="ECO:0007669"/>
    <property type="project" value="InterPro"/>
</dbReference>
<dbReference type="InterPro" id="IPR050373">
    <property type="entry name" value="Fibrinogen_C-term_domain"/>
</dbReference>
<dbReference type="NCBIfam" id="NF040941">
    <property type="entry name" value="GGGWT_bact"/>
    <property type="match status" value="1"/>
</dbReference>
<evidence type="ECO:0000256" key="1">
    <source>
        <dbReference type="SAM" id="Coils"/>
    </source>
</evidence>
<proteinExistence type="predicted"/>
<reference evidence="3" key="1">
    <citation type="submission" date="2021-03" db="EMBL/GenBank/DDBJ databases">
        <authorList>
            <person name="Bekaert M."/>
        </authorList>
    </citation>
    <scope>NUCLEOTIDE SEQUENCE</scope>
</reference>